<dbReference type="EMBL" id="CP036422">
    <property type="protein sequence ID" value="QFU76467.1"/>
    <property type="molecule type" value="Genomic_DNA"/>
</dbReference>
<dbReference type="RefSeq" id="WP_153239609.1">
    <property type="nucleotide sequence ID" value="NZ_CP036422.1"/>
</dbReference>
<accession>A0A5P9NL12</accession>
<dbReference type="InterPro" id="IPR010753">
    <property type="entry name" value="DUF1330"/>
</dbReference>
<dbReference type="InterPro" id="IPR011008">
    <property type="entry name" value="Dimeric_a/b-barrel"/>
</dbReference>
<protein>
    <submittedName>
        <fullName evidence="2">DUF1330 domain-containing protein</fullName>
    </submittedName>
</protein>
<evidence type="ECO:0000313" key="2">
    <source>
        <dbReference type="EMBL" id="QFU76467.1"/>
    </source>
</evidence>
<name>A0A5P9NL12_9GAMM</name>
<dbReference type="AlphaFoldDB" id="A0A5P9NL12"/>
<organism evidence="2 3">
    <name type="scientific">Halioglobus maricola</name>
    <dbReference type="NCBI Taxonomy" id="2601894"/>
    <lineage>
        <taxon>Bacteria</taxon>
        <taxon>Pseudomonadati</taxon>
        <taxon>Pseudomonadota</taxon>
        <taxon>Gammaproteobacteria</taxon>
        <taxon>Cellvibrionales</taxon>
        <taxon>Halieaceae</taxon>
        <taxon>Halioglobus</taxon>
    </lineage>
</organism>
<evidence type="ECO:0000259" key="1">
    <source>
        <dbReference type="Pfam" id="PF07045"/>
    </source>
</evidence>
<dbReference type="PANTHER" id="PTHR41521:SF4">
    <property type="entry name" value="BLR0684 PROTEIN"/>
    <property type="match status" value="1"/>
</dbReference>
<dbReference type="SUPFAM" id="SSF54909">
    <property type="entry name" value="Dimeric alpha+beta barrel"/>
    <property type="match status" value="1"/>
</dbReference>
<dbReference type="PANTHER" id="PTHR41521">
    <property type="match status" value="1"/>
</dbReference>
<dbReference type="Gene3D" id="3.30.70.100">
    <property type="match status" value="1"/>
</dbReference>
<proteinExistence type="predicted"/>
<evidence type="ECO:0000313" key="3">
    <source>
        <dbReference type="Proteomes" id="UP000326287"/>
    </source>
</evidence>
<keyword evidence="3" id="KW-1185">Reference proteome</keyword>
<gene>
    <name evidence="2" type="ORF">EY643_12810</name>
</gene>
<dbReference type="OrthoDB" id="9806380at2"/>
<dbReference type="KEGG" id="halc:EY643_12810"/>
<sequence length="97" mass="10684">MTAYVIANYRITNAEAYEAYPPAVTATLLACDAEVLVADYKSEVMEGKASSVSIVLRFPSKEAAKAWYNSSEYQEIVHHRTDNSEGFILIADGFMAP</sequence>
<reference evidence="2 3" key="1">
    <citation type="submission" date="2019-02" db="EMBL/GenBank/DDBJ databases">
        <authorList>
            <person name="Li S.-H."/>
        </authorList>
    </citation>
    <scope>NUCLEOTIDE SEQUENCE [LARGE SCALE GENOMIC DNA]</scope>
    <source>
        <strain evidence="2 3">IMCC14385</strain>
    </source>
</reference>
<feature type="domain" description="DUF1330" evidence="1">
    <location>
        <begin position="2"/>
        <end position="93"/>
    </location>
</feature>
<dbReference type="Pfam" id="PF07045">
    <property type="entry name" value="DUF1330"/>
    <property type="match status" value="1"/>
</dbReference>
<dbReference type="Proteomes" id="UP000326287">
    <property type="component" value="Chromosome"/>
</dbReference>